<feature type="compositionally biased region" description="Basic residues" evidence="1">
    <location>
        <begin position="118"/>
        <end position="128"/>
    </location>
</feature>
<organism evidence="2 3">
    <name type="scientific">Longimycelium tulufanense</name>
    <dbReference type="NCBI Taxonomy" id="907463"/>
    <lineage>
        <taxon>Bacteria</taxon>
        <taxon>Bacillati</taxon>
        <taxon>Actinomycetota</taxon>
        <taxon>Actinomycetes</taxon>
        <taxon>Pseudonocardiales</taxon>
        <taxon>Pseudonocardiaceae</taxon>
        <taxon>Longimycelium</taxon>
    </lineage>
</organism>
<dbReference type="AlphaFoldDB" id="A0A8J3CJH0"/>
<feature type="region of interest" description="Disordered" evidence="1">
    <location>
        <begin position="80"/>
        <end position="128"/>
    </location>
</feature>
<accession>A0A8J3CJH0</accession>
<evidence type="ECO:0000313" key="3">
    <source>
        <dbReference type="Proteomes" id="UP000637578"/>
    </source>
</evidence>
<keyword evidence="3" id="KW-1185">Reference proteome</keyword>
<dbReference type="RefSeq" id="WP_189060644.1">
    <property type="nucleotide sequence ID" value="NZ_BMMK01000027.1"/>
</dbReference>
<feature type="compositionally biased region" description="Polar residues" evidence="1">
    <location>
        <begin position="25"/>
        <end position="34"/>
    </location>
</feature>
<evidence type="ECO:0000313" key="2">
    <source>
        <dbReference type="EMBL" id="GGM71657.1"/>
    </source>
</evidence>
<proteinExistence type="predicted"/>
<name>A0A8J3CJH0_9PSEU</name>
<dbReference type="Proteomes" id="UP000637578">
    <property type="component" value="Unassembled WGS sequence"/>
</dbReference>
<reference evidence="2" key="1">
    <citation type="journal article" date="2014" name="Int. J. Syst. Evol. Microbiol.">
        <title>Complete genome sequence of Corynebacterium casei LMG S-19264T (=DSM 44701T), isolated from a smear-ripened cheese.</title>
        <authorList>
            <consortium name="US DOE Joint Genome Institute (JGI-PGF)"/>
            <person name="Walter F."/>
            <person name="Albersmeier A."/>
            <person name="Kalinowski J."/>
            <person name="Ruckert C."/>
        </authorList>
    </citation>
    <scope>NUCLEOTIDE SEQUENCE</scope>
    <source>
        <strain evidence="2">CGMCC 4.5737</strain>
    </source>
</reference>
<comment type="caution">
    <text evidence="2">The sequence shown here is derived from an EMBL/GenBank/DDBJ whole genome shotgun (WGS) entry which is preliminary data.</text>
</comment>
<protein>
    <submittedName>
        <fullName evidence="2">Uncharacterized protein</fullName>
    </submittedName>
</protein>
<dbReference type="EMBL" id="BMMK01000027">
    <property type="protein sequence ID" value="GGM71657.1"/>
    <property type="molecule type" value="Genomic_DNA"/>
</dbReference>
<reference evidence="2" key="2">
    <citation type="submission" date="2020-09" db="EMBL/GenBank/DDBJ databases">
        <authorList>
            <person name="Sun Q."/>
            <person name="Zhou Y."/>
        </authorList>
    </citation>
    <scope>NUCLEOTIDE SEQUENCE</scope>
    <source>
        <strain evidence="2">CGMCC 4.5737</strain>
    </source>
</reference>
<feature type="region of interest" description="Disordered" evidence="1">
    <location>
        <begin position="1"/>
        <end position="34"/>
    </location>
</feature>
<gene>
    <name evidence="2" type="ORF">GCM10012275_47640</name>
</gene>
<sequence length="128" mass="13131">MPLLQGHPGQHRRCGEPRLTPVPNALQQGQGVSTTDGIDILGGIKALAKFAQPIIVAALRVGGPVAEGVLDGTLATIYGADRRPARGGGSRPTATTGQGMGVASREATPSSSDAPVPHRPRTTRAVRK</sequence>
<evidence type="ECO:0000256" key="1">
    <source>
        <dbReference type="SAM" id="MobiDB-lite"/>
    </source>
</evidence>